<dbReference type="InterPro" id="IPR001251">
    <property type="entry name" value="CRAL-TRIO_dom"/>
</dbReference>
<evidence type="ECO:0000256" key="1">
    <source>
        <dbReference type="ARBA" id="ARBA00004450"/>
    </source>
</evidence>
<dbReference type="SMART" id="SM00516">
    <property type="entry name" value="SEC14"/>
    <property type="match status" value="1"/>
</dbReference>
<protein>
    <recommendedName>
        <fullName evidence="7">Phosphatidylinositol 4-kinase beta</fullName>
        <ecNumber evidence="2">2.7.1.67</ecNumber>
    </recommendedName>
</protein>
<evidence type="ECO:0000256" key="2">
    <source>
        <dbReference type="ARBA" id="ARBA00012169"/>
    </source>
</evidence>
<reference evidence="12" key="1">
    <citation type="submission" date="2020-10" db="EMBL/GenBank/DDBJ databases">
        <authorList>
            <person name="Kikuchi T."/>
        </authorList>
    </citation>
    <scope>NUCLEOTIDE SEQUENCE</scope>
    <source>
        <strain evidence="12">NKZ352</strain>
    </source>
</reference>
<evidence type="ECO:0000259" key="9">
    <source>
        <dbReference type="PROSITE" id="PS50191"/>
    </source>
</evidence>
<evidence type="ECO:0000313" key="12">
    <source>
        <dbReference type="EMBL" id="CAD6194054.1"/>
    </source>
</evidence>
<evidence type="ECO:0000259" key="11">
    <source>
        <dbReference type="PROSITE" id="PS51545"/>
    </source>
</evidence>
<dbReference type="GO" id="GO:0048015">
    <property type="term" value="P:phosphatidylinositol-mediated signaling"/>
    <property type="evidence" value="ECO:0007669"/>
    <property type="project" value="TreeGrafter"/>
</dbReference>
<dbReference type="FunFam" id="1.10.1070.11:FF:000016">
    <property type="entry name" value="PIK1p Phosphatidylinositol 4-kinase"/>
    <property type="match status" value="1"/>
</dbReference>
<evidence type="ECO:0000256" key="5">
    <source>
        <dbReference type="ARBA" id="ARBA00036767"/>
    </source>
</evidence>
<dbReference type="InterPro" id="IPR000403">
    <property type="entry name" value="PI3/4_kinase_cat_dom"/>
</dbReference>
<keyword evidence="4" id="KW-0418">Kinase</keyword>
<organism evidence="12 13">
    <name type="scientific">Caenorhabditis auriculariae</name>
    <dbReference type="NCBI Taxonomy" id="2777116"/>
    <lineage>
        <taxon>Eukaryota</taxon>
        <taxon>Metazoa</taxon>
        <taxon>Ecdysozoa</taxon>
        <taxon>Nematoda</taxon>
        <taxon>Chromadorea</taxon>
        <taxon>Rhabditida</taxon>
        <taxon>Rhabditina</taxon>
        <taxon>Rhabditomorpha</taxon>
        <taxon>Rhabditoidea</taxon>
        <taxon>Rhabditidae</taxon>
        <taxon>Peloderinae</taxon>
        <taxon>Caenorhabditis</taxon>
    </lineage>
</organism>
<name>A0A8S1HE81_9PELO</name>
<feature type="domain" description="PI3K/PI4K catalytic" evidence="10">
    <location>
        <begin position="339"/>
        <end position="612"/>
    </location>
</feature>
<evidence type="ECO:0000256" key="6">
    <source>
        <dbReference type="ARBA" id="ARBA00037860"/>
    </source>
</evidence>
<dbReference type="InterPro" id="IPR015433">
    <property type="entry name" value="PI3/4_kinase"/>
</dbReference>
<dbReference type="PANTHER" id="PTHR10048:SF22">
    <property type="entry name" value="PHOSPHATIDYLINOSITOL 4-KINASE BETA"/>
    <property type="match status" value="1"/>
</dbReference>
<dbReference type="PROSITE" id="PS51545">
    <property type="entry name" value="PIK_HELICAL"/>
    <property type="match status" value="1"/>
</dbReference>
<dbReference type="InterPro" id="IPR011009">
    <property type="entry name" value="Kinase-like_dom_sf"/>
</dbReference>
<evidence type="ECO:0000259" key="10">
    <source>
        <dbReference type="PROSITE" id="PS50290"/>
    </source>
</evidence>
<comment type="caution">
    <text evidence="12">The sequence shown here is derived from an EMBL/GenBank/DDBJ whole genome shotgun (WGS) entry which is preliminary data.</text>
</comment>
<dbReference type="GO" id="GO:0005741">
    <property type="term" value="C:mitochondrial outer membrane"/>
    <property type="evidence" value="ECO:0007669"/>
    <property type="project" value="UniProtKB-SubCell"/>
</dbReference>
<keyword evidence="13" id="KW-1185">Reference proteome</keyword>
<accession>A0A8S1HE81</accession>
<dbReference type="CDD" id="cd00170">
    <property type="entry name" value="SEC14"/>
    <property type="match status" value="1"/>
</dbReference>
<dbReference type="PROSITE" id="PS50191">
    <property type="entry name" value="CRAL_TRIO"/>
    <property type="match status" value="1"/>
</dbReference>
<dbReference type="GO" id="GO:0004430">
    <property type="term" value="F:1-phosphatidylinositol 4-kinase activity"/>
    <property type="evidence" value="ECO:0007669"/>
    <property type="project" value="UniProtKB-EC"/>
</dbReference>
<dbReference type="Pfam" id="PF00454">
    <property type="entry name" value="PI3_PI4_kinase"/>
    <property type="match status" value="1"/>
</dbReference>
<proteinExistence type="predicted"/>
<dbReference type="InterPro" id="IPR036865">
    <property type="entry name" value="CRAL-TRIO_dom_sf"/>
</dbReference>
<evidence type="ECO:0000256" key="4">
    <source>
        <dbReference type="ARBA" id="ARBA00022777"/>
    </source>
</evidence>
<comment type="catalytic activity">
    <reaction evidence="5">
        <text>a 1,2-diacyl-sn-glycero-3-phospho-(1D-myo-inositol) + ATP = a 1,2-diacyl-sn-glycero-3-phospho-(1D-myo-inositol 4-phosphate) + ADP + H(+)</text>
        <dbReference type="Rhea" id="RHEA:19877"/>
        <dbReference type="ChEBI" id="CHEBI:15378"/>
        <dbReference type="ChEBI" id="CHEBI:30616"/>
        <dbReference type="ChEBI" id="CHEBI:57880"/>
        <dbReference type="ChEBI" id="CHEBI:58178"/>
        <dbReference type="ChEBI" id="CHEBI:456216"/>
        <dbReference type="EC" id="2.7.1.67"/>
    </reaction>
    <physiologicalReaction direction="left-to-right" evidence="5">
        <dbReference type="Rhea" id="RHEA:19878"/>
    </physiologicalReaction>
</comment>
<dbReference type="EC" id="2.7.1.67" evidence="2"/>
<dbReference type="SUPFAM" id="SSF56112">
    <property type="entry name" value="Protein kinase-like (PK-like)"/>
    <property type="match status" value="1"/>
</dbReference>
<dbReference type="SUPFAM" id="SSF52087">
    <property type="entry name" value="CRAL/TRIO domain"/>
    <property type="match status" value="1"/>
</dbReference>
<dbReference type="Gene3D" id="1.10.1070.11">
    <property type="entry name" value="Phosphatidylinositol 3-/4-kinase, catalytic domain"/>
    <property type="match status" value="1"/>
</dbReference>
<dbReference type="InterPro" id="IPR057754">
    <property type="entry name" value="PI4-kinase_beta/PIK1_cat"/>
</dbReference>
<keyword evidence="3" id="KW-0808">Transferase</keyword>
<dbReference type="CDD" id="cd05168">
    <property type="entry name" value="PI4Kc_III_beta"/>
    <property type="match status" value="1"/>
</dbReference>
<feature type="compositionally biased region" description="Basic and acidic residues" evidence="8">
    <location>
        <begin position="308"/>
        <end position="331"/>
    </location>
</feature>
<dbReference type="Pfam" id="PF21245">
    <property type="entry name" value="PI4KB-PIK1_PIK"/>
    <property type="match status" value="1"/>
</dbReference>
<dbReference type="InterPro" id="IPR036940">
    <property type="entry name" value="PI3/4_kinase_cat_sf"/>
</dbReference>
<dbReference type="OrthoDB" id="1434354at2759"/>
<evidence type="ECO:0000256" key="3">
    <source>
        <dbReference type="ARBA" id="ARBA00022679"/>
    </source>
</evidence>
<dbReference type="PANTHER" id="PTHR10048">
    <property type="entry name" value="PHOSPHATIDYLINOSITOL KINASE"/>
    <property type="match status" value="1"/>
</dbReference>
<dbReference type="GO" id="GO:0046854">
    <property type="term" value="P:phosphatidylinositol phosphate biosynthetic process"/>
    <property type="evidence" value="ECO:0007669"/>
    <property type="project" value="InterPro"/>
</dbReference>
<feature type="domain" description="CRAL-TRIO" evidence="9">
    <location>
        <begin position="706"/>
        <end position="881"/>
    </location>
</feature>
<evidence type="ECO:0000313" key="13">
    <source>
        <dbReference type="Proteomes" id="UP000835052"/>
    </source>
</evidence>
<evidence type="ECO:0000256" key="8">
    <source>
        <dbReference type="SAM" id="MobiDB-lite"/>
    </source>
</evidence>
<dbReference type="Gene3D" id="3.30.1010.10">
    <property type="entry name" value="Phosphatidylinositol 3-kinase Catalytic Subunit, Chain A, domain 4"/>
    <property type="match status" value="1"/>
</dbReference>
<dbReference type="Pfam" id="PF25883">
    <property type="entry name" value="F28H7_8_C"/>
    <property type="match status" value="1"/>
</dbReference>
<gene>
    <name evidence="12" type="ORF">CAUJ_LOCUS9973</name>
</gene>
<dbReference type="PROSITE" id="PS50290">
    <property type="entry name" value="PI3_4_KINASE_3"/>
    <property type="match status" value="1"/>
</dbReference>
<evidence type="ECO:0000256" key="7">
    <source>
        <dbReference type="ARBA" id="ARBA00039877"/>
    </source>
</evidence>
<dbReference type="Pfam" id="PF00650">
    <property type="entry name" value="CRAL_TRIO"/>
    <property type="match status" value="1"/>
</dbReference>
<dbReference type="InterPro" id="IPR049160">
    <property type="entry name" value="PI4KB-PIK1_PIK"/>
</dbReference>
<dbReference type="InterPro" id="IPR001263">
    <property type="entry name" value="PI3K_accessory_dom"/>
</dbReference>
<feature type="region of interest" description="Disordered" evidence="8">
    <location>
        <begin position="308"/>
        <end position="350"/>
    </location>
</feature>
<sequence length="1018" mass="117059">MVEKLGWKLSQDFNSSEPPDWLTRMLESNFFDANMAVQYLYLTEEKHVLTYIGKKLTQLPVEEMDFFLPQLLNMYIQRIDVACAIHAYIEKRCKESVHYALQCIWLLERLANVLKNGAKNYDHSEMIRKTILEEYYEMDQYPSSFEFGFLAPLYEPSTAMQHSHSQPDLSEVHFPSNLPRKSASTTISPSPENIFDLVHNYQDRVKEDSVLHPLKDSFFSVQRRFISRLNYIGTKLCSESTKDSKMMRLKHEIALLNLDLPARCWIPFSCDHFILHIPPEECCVLNSREKVPFIMYVEILRIGEKREDASHGNDRKTVSSGQKEKNSDSKDPSAATLSEPFEAKRERIRSGSPYGDNEFWDLVPIIVKTGDDLAQELFTYQLLCVFRKIWEEESVPLPLKPYQIVVTSPNSGLVEPLPDTRSLHQIKASLKEQGCDNPTLLSYFLQNFGPKDGEKFDNAQKKFTESCAAYSLICYFLQLKDRHNGNILLDADGHLIHIDFGFLLSSSPKNLGFETSPFKLTSEMIEVMEGLDSGIFLYFKSIMFRGLIAARKHHERVLSLVQIMSIGSKMPCFRSGVDTVKALKQRFHLSYTDEQLQDLVNSMVESSRDSLTTRLYDNFQYYTNGILKLSTKPEMVLSQEQREAVRRVVEAVGGVDHKYCRNEFNVHRWLVAYENDEELVVKVLKRHLNIRDCTRVEDLAAGNIPVDDELEQFVPITMLGRNHPDDAKVVLFEKTGQIDIGGLVNNVRMSNFMKIKFRMMERLHEKVVEEEKRTGKQGGGVLVMDLQGLEFSTKLLSVLTGPYRIMWGTLFDHYPQLLQQIIVVNAPTYVNLLHQAFSPFLPNDYKEKIIISSEDAANTLPKHIHPSCLPEELGGTDELSPITQPLAPFPTAEPVDVTLNAVRVPAGKYSIQKFCWKAGDVIEFYLQNDNCFHYFMFFSEDDSKSSENWREVSVGCERPALKQIDVWKWTVPFTGYYFIRYGNEGSWLFSITVNTSHFEITENGEKIGLTPLETFVLE</sequence>
<dbReference type="Gene3D" id="2.60.120.680">
    <property type="entry name" value="GOLD domain"/>
    <property type="match status" value="1"/>
</dbReference>
<dbReference type="EMBL" id="CAJGYM010000040">
    <property type="protein sequence ID" value="CAD6194054.1"/>
    <property type="molecule type" value="Genomic_DNA"/>
</dbReference>
<dbReference type="Proteomes" id="UP000835052">
    <property type="component" value="Unassembled WGS sequence"/>
</dbReference>
<dbReference type="AlphaFoldDB" id="A0A8S1HE81"/>
<dbReference type="GO" id="GO:0030867">
    <property type="term" value="C:rough endoplasmic reticulum membrane"/>
    <property type="evidence" value="ECO:0007669"/>
    <property type="project" value="UniProtKB-SubCell"/>
</dbReference>
<dbReference type="SMART" id="SM00146">
    <property type="entry name" value="PI3Kc"/>
    <property type="match status" value="1"/>
</dbReference>
<feature type="domain" description="PIK helical" evidence="11">
    <location>
        <begin position="1"/>
        <end position="133"/>
    </location>
</feature>
<dbReference type="InterPro" id="IPR058960">
    <property type="entry name" value="Ctg-1-like_C"/>
</dbReference>
<dbReference type="Gene3D" id="3.40.525.10">
    <property type="entry name" value="CRAL-TRIO lipid binding domain"/>
    <property type="match status" value="1"/>
</dbReference>
<comment type="subcellular location">
    <subcellularLocation>
        <location evidence="1">Mitochondrion outer membrane</location>
        <topology evidence="1">Peripheral membrane protein</topology>
    </subcellularLocation>
    <subcellularLocation>
        <location evidence="6">Rough endoplasmic reticulum membrane</location>
        <topology evidence="6">Peripheral membrane protein</topology>
    </subcellularLocation>
</comment>